<gene>
    <name evidence="1" type="ORF">myaer102_09980</name>
</gene>
<dbReference type="KEGG" id="mvz:myaer102_09980"/>
<proteinExistence type="predicted"/>
<dbReference type="Proteomes" id="UP000278152">
    <property type="component" value="Chromosome"/>
</dbReference>
<protein>
    <submittedName>
        <fullName evidence="1">Uncharacterized protein</fullName>
    </submittedName>
</protein>
<reference evidence="1 2" key="1">
    <citation type="submission" date="2018-11" db="EMBL/GenBank/DDBJ databases">
        <title>Complete genome sequence of Microcystis aeruginosa NIES-102.</title>
        <authorList>
            <person name="Yamaguchi H."/>
            <person name="Suzuki S."/>
            <person name="Kawachi M."/>
        </authorList>
    </citation>
    <scope>NUCLEOTIDE SEQUENCE [LARGE SCALE GENOMIC DNA]</scope>
    <source>
        <strain evidence="1 2">NIES-102</strain>
    </source>
</reference>
<dbReference type="EMBL" id="AP019314">
    <property type="protein sequence ID" value="BBH38497.1"/>
    <property type="molecule type" value="Genomic_DNA"/>
</dbReference>
<sequence length="102" mass="12081">MTLPPEVKQRILNVFDDSYDLLPSERDTISKAIDNLDWEESYFLSSLATVFLKREEWLRSLGINIYAIKKKSLPWYVVPSTDSYVSEDEKELLKLMQRFMNK</sequence>
<evidence type="ECO:0000313" key="1">
    <source>
        <dbReference type="EMBL" id="BBH38497.1"/>
    </source>
</evidence>
<dbReference type="AlphaFoldDB" id="A0A3G9JS77"/>
<evidence type="ECO:0000313" key="2">
    <source>
        <dbReference type="Proteomes" id="UP000278152"/>
    </source>
</evidence>
<name>A0A3G9JS77_MICVR</name>
<accession>A0A3G9JS77</accession>
<dbReference type="RefSeq" id="WP_125730457.1">
    <property type="nucleotide sequence ID" value="NZ_AP019314.1"/>
</dbReference>
<organism evidence="1 2">
    <name type="scientific">Microcystis viridis NIES-102</name>
    <dbReference type="NCBI Taxonomy" id="213615"/>
    <lineage>
        <taxon>Bacteria</taxon>
        <taxon>Bacillati</taxon>
        <taxon>Cyanobacteriota</taxon>
        <taxon>Cyanophyceae</taxon>
        <taxon>Oscillatoriophycideae</taxon>
        <taxon>Chroococcales</taxon>
        <taxon>Microcystaceae</taxon>
        <taxon>Microcystis</taxon>
    </lineage>
</organism>